<dbReference type="Proteomes" id="UP001479436">
    <property type="component" value="Unassembled WGS sequence"/>
</dbReference>
<keyword evidence="7" id="KW-0732">Signal</keyword>
<evidence type="ECO:0000256" key="6">
    <source>
        <dbReference type="ARBA" id="ARBA00022630"/>
    </source>
</evidence>
<evidence type="ECO:0000256" key="12">
    <source>
        <dbReference type="ARBA" id="ARBA00023136"/>
    </source>
</evidence>
<evidence type="ECO:0000256" key="2">
    <source>
        <dbReference type="ARBA" id="ARBA00004367"/>
    </source>
</evidence>
<keyword evidence="12 16" id="KW-0472">Membrane</keyword>
<evidence type="ECO:0000256" key="1">
    <source>
        <dbReference type="ARBA" id="ARBA00001974"/>
    </source>
</evidence>
<comment type="subcellular location">
    <subcellularLocation>
        <location evidence="2">Endoplasmic reticulum membrane</location>
        <topology evidence="2">Peripheral membrane protein</topology>
        <orientation evidence="2">Lumenal side</orientation>
    </subcellularLocation>
</comment>
<evidence type="ECO:0000256" key="8">
    <source>
        <dbReference type="ARBA" id="ARBA00022824"/>
    </source>
</evidence>
<keyword evidence="16" id="KW-0812">Transmembrane</keyword>
<organism evidence="17 18">
    <name type="scientific">Basidiobolus ranarum</name>
    <dbReference type="NCBI Taxonomy" id="34480"/>
    <lineage>
        <taxon>Eukaryota</taxon>
        <taxon>Fungi</taxon>
        <taxon>Fungi incertae sedis</taxon>
        <taxon>Zoopagomycota</taxon>
        <taxon>Entomophthoromycotina</taxon>
        <taxon>Basidiobolomycetes</taxon>
        <taxon>Basidiobolales</taxon>
        <taxon>Basidiobolaceae</taxon>
        <taxon>Basidiobolus</taxon>
    </lineage>
</organism>
<evidence type="ECO:0000256" key="7">
    <source>
        <dbReference type="ARBA" id="ARBA00022729"/>
    </source>
</evidence>
<feature type="transmembrane region" description="Helical" evidence="16">
    <location>
        <begin position="20"/>
        <end position="39"/>
    </location>
</feature>
<dbReference type="PANTHER" id="PTHR12613">
    <property type="entry name" value="ERO1-RELATED"/>
    <property type="match status" value="1"/>
</dbReference>
<comment type="caution">
    <text evidence="17">The sequence shown here is derived from an EMBL/GenBank/DDBJ whole genome shotgun (WGS) entry which is preliminary data.</text>
</comment>
<dbReference type="InterPro" id="IPR007266">
    <property type="entry name" value="Ero1"/>
</dbReference>
<evidence type="ECO:0000256" key="11">
    <source>
        <dbReference type="ARBA" id="ARBA00023002"/>
    </source>
</evidence>
<reference evidence="17 18" key="1">
    <citation type="submission" date="2023-04" db="EMBL/GenBank/DDBJ databases">
        <title>Genome of Basidiobolus ranarum AG-B5.</title>
        <authorList>
            <person name="Stajich J.E."/>
            <person name="Carter-House D."/>
            <person name="Gryganskyi A."/>
        </authorList>
    </citation>
    <scope>NUCLEOTIDE SEQUENCE [LARGE SCALE GENOMIC DNA]</scope>
    <source>
        <strain evidence="17 18">AG-B5</strain>
    </source>
</reference>
<evidence type="ECO:0000313" key="17">
    <source>
        <dbReference type="EMBL" id="KAK9712783.1"/>
    </source>
</evidence>
<keyword evidence="9" id="KW-0274">FAD</keyword>
<keyword evidence="10" id="KW-0249">Electron transport</keyword>
<dbReference type="PANTHER" id="PTHR12613:SF0">
    <property type="entry name" value="ERO1-LIKE PROTEIN"/>
    <property type="match status" value="1"/>
</dbReference>
<evidence type="ECO:0000256" key="14">
    <source>
        <dbReference type="ARBA" id="ARBA00023180"/>
    </source>
</evidence>
<keyword evidence="8" id="KW-0256">Endoplasmic reticulum</keyword>
<evidence type="ECO:0000256" key="4">
    <source>
        <dbReference type="ARBA" id="ARBA00011802"/>
    </source>
</evidence>
<comment type="similarity">
    <text evidence="3">Belongs to the EROs family.</text>
</comment>
<keyword evidence="18" id="KW-1185">Reference proteome</keyword>
<evidence type="ECO:0000256" key="16">
    <source>
        <dbReference type="SAM" id="Phobius"/>
    </source>
</evidence>
<dbReference type="Pfam" id="PF04137">
    <property type="entry name" value="ERO1"/>
    <property type="match status" value="1"/>
</dbReference>
<dbReference type="PIRSF" id="PIRSF017205">
    <property type="entry name" value="ERO1"/>
    <property type="match status" value="1"/>
</dbReference>
<comment type="subunit">
    <text evidence="4">May function both as a monomer and a homodimer.</text>
</comment>
<evidence type="ECO:0000256" key="9">
    <source>
        <dbReference type="ARBA" id="ARBA00022827"/>
    </source>
</evidence>
<dbReference type="InterPro" id="IPR037192">
    <property type="entry name" value="ERO1-like_sf"/>
</dbReference>
<keyword evidence="16" id="KW-1133">Transmembrane helix</keyword>
<evidence type="ECO:0000256" key="15">
    <source>
        <dbReference type="ARBA" id="ARBA00023284"/>
    </source>
</evidence>
<evidence type="ECO:0000313" key="18">
    <source>
        <dbReference type="Proteomes" id="UP001479436"/>
    </source>
</evidence>
<proteinExistence type="inferred from homology"/>
<evidence type="ECO:0000256" key="3">
    <source>
        <dbReference type="ARBA" id="ARBA00008277"/>
    </source>
</evidence>
<sequence length="460" mass="52916">MGEAKNLDNTSGSSKKVLLVKYFIPALLVLWCARIWHFYSNPFSLLFSNSTVGVSEIQTDPNYCNPIGLIGDSPCEFETINVVNQDISSELHRLVQTPFFRYYKLNLHKQCPFWPNNYLCNREDCSVEVMDEAEVPEELKKKLGAIDFSPAGLGLQPFKKCEFTEKDFCVLEDESSQDGVYVNLIRNPERFTGYTGAPAHKIWQAIYEENCFAPIRLISDGNDHISPMTNALVDSTKEEDETCLEKRVFYRLMSGLHASISVHICDEYFNQTTGQWGSNFECFHERVGKHADRIENIYFNYAILLRALNKMSIYLQRYDFCSGNPGEDASIKEILNRILKLSKSSPPTFDEKALFSDSASMILKEEFKDHFRNVTRIMDCVGCEKCRLWGKIQTTGLGTALKVLFSYDDYKFGARGNPNILQRSEIVALINTFNRFAESISSIQRFRKMYFEKKDEIYHL</sequence>
<evidence type="ECO:0000256" key="13">
    <source>
        <dbReference type="ARBA" id="ARBA00023157"/>
    </source>
</evidence>
<keyword evidence="5" id="KW-0813">Transport</keyword>
<gene>
    <name evidence="17" type="primary">ERO1_2</name>
    <name evidence="17" type="ORF">K7432_006913</name>
</gene>
<keyword evidence="6" id="KW-0285">Flavoprotein</keyword>
<evidence type="ECO:0000256" key="10">
    <source>
        <dbReference type="ARBA" id="ARBA00022982"/>
    </source>
</evidence>
<keyword evidence="14" id="KW-0325">Glycoprotein</keyword>
<keyword evidence="15" id="KW-0676">Redox-active center</keyword>
<dbReference type="EMBL" id="JASJQH010007198">
    <property type="protein sequence ID" value="KAK9712783.1"/>
    <property type="molecule type" value="Genomic_DNA"/>
</dbReference>
<protein>
    <submittedName>
        <fullName evidence="17">Endoplasmic oxidoreductin-1</fullName>
    </submittedName>
</protein>
<comment type="cofactor">
    <cofactor evidence="1">
        <name>FAD</name>
        <dbReference type="ChEBI" id="CHEBI:57692"/>
    </cofactor>
</comment>
<evidence type="ECO:0000256" key="5">
    <source>
        <dbReference type="ARBA" id="ARBA00022448"/>
    </source>
</evidence>
<accession>A0ABR2W1B5</accession>
<keyword evidence="13" id="KW-1015">Disulfide bond</keyword>
<dbReference type="SUPFAM" id="SSF110019">
    <property type="entry name" value="ERO1-like"/>
    <property type="match status" value="1"/>
</dbReference>
<name>A0ABR2W1B5_9FUNG</name>
<keyword evidence="11" id="KW-0560">Oxidoreductase</keyword>